<feature type="region of interest" description="Disordered" evidence="1">
    <location>
        <begin position="191"/>
        <end position="221"/>
    </location>
</feature>
<dbReference type="EMBL" id="JABFAC010000011">
    <property type="protein sequence ID" value="MBA0628438.1"/>
    <property type="molecule type" value="Genomic_DNA"/>
</dbReference>
<dbReference type="Proteomes" id="UP000593561">
    <property type="component" value="Unassembled WGS sequence"/>
</dbReference>
<dbReference type="AlphaFoldDB" id="A0A7J8SQN9"/>
<name>A0A7J8SQN9_GOSDV</name>
<accession>A0A7J8SQN9</accession>
<proteinExistence type="predicted"/>
<feature type="compositionally biased region" description="Basic and acidic residues" evidence="1">
    <location>
        <begin position="193"/>
        <end position="202"/>
    </location>
</feature>
<organism evidence="2 3">
    <name type="scientific">Gossypium davidsonii</name>
    <name type="common">Davidson's cotton</name>
    <name type="synonym">Gossypium klotzschianum subsp. davidsonii</name>
    <dbReference type="NCBI Taxonomy" id="34287"/>
    <lineage>
        <taxon>Eukaryota</taxon>
        <taxon>Viridiplantae</taxon>
        <taxon>Streptophyta</taxon>
        <taxon>Embryophyta</taxon>
        <taxon>Tracheophyta</taxon>
        <taxon>Spermatophyta</taxon>
        <taxon>Magnoliopsida</taxon>
        <taxon>eudicotyledons</taxon>
        <taxon>Gunneridae</taxon>
        <taxon>Pentapetalae</taxon>
        <taxon>rosids</taxon>
        <taxon>malvids</taxon>
        <taxon>Malvales</taxon>
        <taxon>Malvaceae</taxon>
        <taxon>Malvoideae</taxon>
        <taxon>Gossypium</taxon>
    </lineage>
</organism>
<sequence>MDNVDYMWMDEDLDYDSDIYEEGNWLKKWLNSLDRDSLQDQYVIDLPQKAELMIFTANLVEECSKSKKSVIKSKDKQALLGDLLNLNEICEFYDAPFYSKDFFNNTDLDKFEDIDMDDVMKCLTQDRGTRIAPALNVSNVNTFRAILLYGILQSKQICLRRWIYCKMRHCTHSQKAEIFFPHLVTESYQKTHHGSEEEKVTSENESEQGLPREEDDYEAAF</sequence>
<comment type="caution">
    <text evidence="2">The sequence shown here is derived from an EMBL/GenBank/DDBJ whole genome shotgun (WGS) entry which is preliminary data.</text>
</comment>
<keyword evidence="3" id="KW-1185">Reference proteome</keyword>
<evidence type="ECO:0000313" key="2">
    <source>
        <dbReference type="EMBL" id="MBA0628438.1"/>
    </source>
</evidence>
<evidence type="ECO:0000313" key="3">
    <source>
        <dbReference type="Proteomes" id="UP000593561"/>
    </source>
</evidence>
<gene>
    <name evidence="2" type="ORF">Godav_023163</name>
</gene>
<evidence type="ECO:0000256" key="1">
    <source>
        <dbReference type="SAM" id="MobiDB-lite"/>
    </source>
</evidence>
<protein>
    <submittedName>
        <fullName evidence="2">Uncharacterized protein</fullName>
    </submittedName>
</protein>
<reference evidence="2 3" key="1">
    <citation type="journal article" date="2019" name="Genome Biol. Evol.">
        <title>Insights into the evolution of the New World diploid cottons (Gossypium, subgenus Houzingenia) based on genome sequencing.</title>
        <authorList>
            <person name="Grover C.E."/>
            <person name="Arick M.A. 2nd"/>
            <person name="Thrash A."/>
            <person name="Conover J.L."/>
            <person name="Sanders W.S."/>
            <person name="Peterson D.G."/>
            <person name="Frelichowski J.E."/>
            <person name="Scheffler J.A."/>
            <person name="Scheffler B.E."/>
            <person name="Wendel J.F."/>
        </authorList>
    </citation>
    <scope>NUCLEOTIDE SEQUENCE [LARGE SCALE GENOMIC DNA]</scope>
    <source>
        <strain evidence="2">27</strain>
        <tissue evidence="2">Leaf</tissue>
    </source>
</reference>